<protein>
    <submittedName>
        <fullName evidence="2">Uncharacterized protein</fullName>
    </submittedName>
</protein>
<gene>
    <name evidence="2" type="ORF">FB567DRAFT_325504</name>
</gene>
<evidence type="ECO:0000256" key="1">
    <source>
        <dbReference type="SAM" id="MobiDB-lite"/>
    </source>
</evidence>
<evidence type="ECO:0000313" key="2">
    <source>
        <dbReference type="EMBL" id="KAH7089149.1"/>
    </source>
</evidence>
<evidence type="ECO:0000313" key="3">
    <source>
        <dbReference type="Proteomes" id="UP000813461"/>
    </source>
</evidence>
<keyword evidence="3" id="KW-1185">Reference proteome</keyword>
<sequence>MASTARRLAGTGPRSDSAPSARNHACMAALREVLIQRPLWRATSALQHGPINGQIASQVDGAIAPFLPNDVRLVRVLLHLPQPAIPSFLTSNSSSHSGTRKAWNMDVWSFQPETKRSSQSLTLPCFCTPQQQTHGETDHCTLLVSRPVLQPALLQSCYRLSVACCCFKRDMRCFIVSCVPIPRARLRTRVTHKSADQDNISWQ</sequence>
<proteinExistence type="predicted"/>
<reference evidence="2" key="1">
    <citation type="journal article" date="2021" name="Nat. Commun.">
        <title>Genetic determinants of endophytism in the Arabidopsis root mycobiome.</title>
        <authorList>
            <person name="Mesny F."/>
            <person name="Miyauchi S."/>
            <person name="Thiergart T."/>
            <person name="Pickel B."/>
            <person name="Atanasova L."/>
            <person name="Karlsson M."/>
            <person name="Huettel B."/>
            <person name="Barry K.W."/>
            <person name="Haridas S."/>
            <person name="Chen C."/>
            <person name="Bauer D."/>
            <person name="Andreopoulos W."/>
            <person name="Pangilinan J."/>
            <person name="LaButti K."/>
            <person name="Riley R."/>
            <person name="Lipzen A."/>
            <person name="Clum A."/>
            <person name="Drula E."/>
            <person name="Henrissat B."/>
            <person name="Kohler A."/>
            <person name="Grigoriev I.V."/>
            <person name="Martin F.M."/>
            <person name="Hacquard S."/>
        </authorList>
    </citation>
    <scope>NUCLEOTIDE SEQUENCE</scope>
    <source>
        <strain evidence="2">MPI-SDFR-AT-0120</strain>
    </source>
</reference>
<feature type="region of interest" description="Disordered" evidence="1">
    <location>
        <begin position="1"/>
        <end position="22"/>
    </location>
</feature>
<organism evidence="2 3">
    <name type="scientific">Paraphoma chrysanthemicola</name>
    <dbReference type="NCBI Taxonomy" id="798071"/>
    <lineage>
        <taxon>Eukaryota</taxon>
        <taxon>Fungi</taxon>
        <taxon>Dikarya</taxon>
        <taxon>Ascomycota</taxon>
        <taxon>Pezizomycotina</taxon>
        <taxon>Dothideomycetes</taxon>
        <taxon>Pleosporomycetidae</taxon>
        <taxon>Pleosporales</taxon>
        <taxon>Pleosporineae</taxon>
        <taxon>Phaeosphaeriaceae</taxon>
        <taxon>Paraphoma</taxon>
    </lineage>
</organism>
<accession>A0A8K0R9Q6</accession>
<dbReference type="EMBL" id="JAGMVJ010000007">
    <property type="protein sequence ID" value="KAH7089149.1"/>
    <property type="molecule type" value="Genomic_DNA"/>
</dbReference>
<dbReference type="AlphaFoldDB" id="A0A8K0R9Q6"/>
<name>A0A8K0R9Q6_9PLEO</name>
<comment type="caution">
    <text evidence="2">The sequence shown here is derived from an EMBL/GenBank/DDBJ whole genome shotgun (WGS) entry which is preliminary data.</text>
</comment>
<dbReference type="Proteomes" id="UP000813461">
    <property type="component" value="Unassembled WGS sequence"/>
</dbReference>